<feature type="domain" description="PAS" evidence="8">
    <location>
        <begin position="171"/>
        <end position="226"/>
    </location>
</feature>
<feature type="domain" description="Histidine kinase" evidence="7">
    <location>
        <begin position="335"/>
        <end position="562"/>
    </location>
</feature>
<sequence>MEELVSVSLGNEMDLILAHKRTMKLGELAGLSLAAQTTFATAVSEVARYVIEQGTAPVLLLYATEWRPSGASRKNQYLVAVIEDSNLSVDNPTNQSLLYAQRLVERLEVTNTDQGSRITLHYCLPGSRKINAGLIDSWRSQFSSDQPLSAYDEIKRKNEQLQELAVRLQDSEHHYKRVTDALPLMIFTANLAGQFIYANAWVTDFTGQSIQALNQTKWAKVIHPDDFDRFWTLWNQQAAAGKPFDQECRLKNAATQEYLWHLFSMQPIKSEPDKIAAWTGFVVNIHAQKIVGQTLRENEELALAKQRLEQSQRELESTVSELNRSNAELSQFAYVASHDLQEPLRKIQSFGDILKDQFAPDLGSTGTDLITRMQGATGRMQALVKDLLTYSRLTTHQQAFEPIDLNVVIAGVLSDLETIVQEKEATIDSEPLPRINGDPMQLRQLFQNLLSNALKFAKPDQPPVIHITVNKLPADQLPADVLLTGHPAYVAISVADNGIGFDQKYEDRIFRLFQRLHGRSQYEGTGMGLAICKKVVDNHGGHISVRSQPDQGSVFTVYLPAE</sequence>
<dbReference type="EC" id="2.7.13.3" evidence="2"/>
<dbReference type="InterPro" id="IPR003661">
    <property type="entry name" value="HisK_dim/P_dom"/>
</dbReference>
<keyword evidence="10" id="KW-1185">Reference proteome</keyword>
<dbReference type="EMBL" id="BAABHD010000074">
    <property type="protein sequence ID" value="GAA4463504.1"/>
    <property type="molecule type" value="Genomic_DNA"/>
</dbReference>
<evidence type="ECO:0000256" key="6">
    <source>
        <dbReference type="SAM" id="Coils"/>
    </source>
</evidence>
<dbReference type="Pfam" id="PF08447">
    <property type="entry name" value="PAS_3"/>
    <property type="match status" value="1"/>
</dbReference>
<keyword evidence="6" id="KW-0175">Coiled coil</keyword>
<dbReference type="SUPFAM" id="SSF47384">
    <property type="entry name" value="Homodimeric domain of signal transducing histidine kinase"/>
    <property type="match status" value="1"/>
</dbReference>
<keyword evidence="5" id="KW-0418">Kinase</keyword>
<reference evidence="10" key="1">
    <citation type="journal article" date="2019" name="Int. J. Syst. Evol. Microbiol.">
        <title>The Global Catalogue of Microorganisms (GCM) 10K type strain sequencing project: providing services to taxonomists for standard genome sequencing and annotation.</title>
        <authorList>
            <consortium name="The Broad Institute Genomics Platform"/>
            <consortium name="The Broad Institute Genome Sequencing Center for Infectious Disease"/>
            <person name="Wu L."/>
            <person name="Ma J."/>
        </authorList>
    </citation>
    <scope>NUCLEOTIDE SEQUENCE [LARGE SCALE GENOMIC DNA]</scope>
    <source>
        <strain evidence="10">JCM 17927</strain>
    </source>
</reference>
<dbReference type="PROSITE" id="PS50109">
    <property type="entry name" value="HIS_KIN"/>
    <property type="match status" value="1"/>
</dbReference>
<keyword evidence="4" id="KW-0808">Transferase</keyword>
<dbReference type="CDD" id="cd00130">
    <property type="entry name" value="PAS"/>
    <property type="match status" value="1"/>
</dbReference>
<evidence type="ECO:0000313" key="10">
    <source>
        <dbReference type="Proteomes" id="UP001501175"/>
    </source>
</evidence>
<dbReference type="InterPro" id="IPR035965">
    <property type="entry name" value="PAS-like_dom_sf"/>
</dbReference>
<keyword evidence="3" id="KW-0597">Phosphoprotein</keyword>
<dbReference type="NCBIfam" id="TIGR00229">
    <property type="entry name" value="sensory_box"/>
    <property type="match status" value="1"/>
</dbReference>
<accession>A0ABP8NCF7</accession>
<organism evidence="9 10">
    <name type="scientific">Nibrella saemangeumensis</name>
    <dbReference type="NCBI Taxonomy" id="1084526"/>
    <lineage>
        <taxon>Bacteria</taxon>
        <taxon>Pseudomonadati</taxon>
        <taxon>Bacteroidota</taxon>
        <taxon>Cytophagia</taxon>
        <taxon>Cytophagales</taxon>
        <taxon>Spirosomataceae</taxon>
        <taxon>Nibrella</taxon>
    </lineage>
</organism>
<evidence type="ECO:0000259" key="7">
    <source>
        <dbReference type="PROSITE" id="PS50109"/>
    </source>
</evidence>
<dbReference type="Gene3D" id="1.10.287.130">
    <property type="match status" value="1"/>
</dbReference>
<dbReference type="SUPFAM" id="SSF55785">
    <property type="entry name" value="PYP-like sensor domain (PAS domain)"/>
    <property type="match status" value="1"/>
</dbReference>
<dbReference type="Gene3D" id="3.30.450.20">
    <property type="entry name" value="PAS domain"/>
    <property type="match status" value="1"/>
</dbReference>
<evidence type="ECO:0000256" key="5">
    <source>
        <dbReference type="ARBA" id="ARBA00022777"/>
    </source>
</evidence>
<dbReference type="InterPro" id="IPR005467">
    <property type="entry name" value="His_kinase_dom"/>
</dbReference>
<dbReference type="InterPro" id="IPR004358">
    <property type="entry name" value="Sig_transdc_His_kin-like_C"/>
</dbReference>
<dbReference type="PROSITE" id="PS50112">
    <property type="entry name" value="PAS"/>
    <property type="match status" value="1"/>
</dbReference>
<comment type="caution">
    <text evidence="9">The sequence shown here is derived from an EMBL/GenBank/DDBJ whole genome shotgun (WGS) entry which is preliminary data.</text>
</comment>
<dbReference type="CDD" id="cd00082">
    <property type="entry name" value="HisKA"/>
    <property type="match status" value="1"/>
</dbReference>
<evidence type="ECO:0000256" key="2">
    <source>
        <dbReference type="ARBA" id="ARBA00012438"/>
    </source>
</evidence>
<dbReference type="InterPro" id="IPR000014">
    <property type="entry name" value="PAS"/>
</dbReference>
<proteinExistence type="predicted"/>
<dbReference type="Gene3D" id="3.30.565.10">
    <property type="entry name" value="Histidine kinase-like ATPase, C-terminal domain"/>
    <property type="match status" value="1"/>
</dbReference>
<dbReference type="PRINTS" id="PR00344">
    <property type="entry name" value="BCTRLSENSOR"/>
</dbReference>
<dbReference type="Proteomes" id="UP001501175">
    <property type="component" value="Unassembled WGS sequence"/>
</dbReference>
<dbReference type="SMART" id="SM00387">
    <property type="entry name" value="HATPase_c"/>
    <property type="match status" value="1"/>
</dbReference>
<dbReference type="PANTHER" id="PTHR43304:SF1">
    <property type="entry name" value="PAC DOMAIN-CONTAINING PROTEIN"/>
    <property type="match status" value="1"/>
</dbReference>
<comment type="catalytic activity">
    <reaction evidence="1">
        <text>ATP + protein L-histidine = ADP + protein N-phospho-L-histidine.</text>
        <dbReference type="EC" id="2.7.13.3"/>
    </reaction>
</comment>
<dbReference type="InterPro" id="IPR036890">
    <property type="entry name" value="HATPase_C_sf"/>
</dbReference>
<dbReference type="InterPro" id="IPR052162">
    <property type="entry name" value="Sensor_kinase/Photoreceptor"/>
</dbReference>
<name>A0ABP8NCF7_9BACT</name>
<dbReference type="InterPro" id="IPR013655">
    <property type="entry name" value="PAS_fold_3"/>
</dbReference>
<protein>
    <recommendedName>
        <fullName evidence="2">histidine kinase</fullName>
        <ecNumber evidence="2">2.7.13.3</ecNumber>
    </recommendedName>
</protein>
<evidence type="ECO:0000256" key="1">
    <source>
        <dbReference type="ARBA" id="ARBA00000085"/>
    </source>
</evidence>
<feature type="coiled-coil region" evidence="6">
    <location>
        <begin position="294"/>
        <end position="328"/>
    </location>
</feature>
<evidence type="ECO:0000256" key="4">
    <source>
        <dbReference type="ARBA" id="ARBA00022679"/>
    </source>
</evidence>
<dbReference type="SUPFAM" id="SSF55874">
    <property type="entry name" value="ATPase domain of HSP90 chaperone/DNA topoisomerase II/histidine kinase"/>
    <property type="match status" value="1"/>
</dbReference>
<dbReference type="Pfam" id="PF00512">
    <property type="entry name" value="HisKA"/>
    <property type="match status" value="1"/>
</dbReference>
<dbReference type="Pfam" id="PF02518">
    <property type="entry name" value="HATPase_c"/>
    <property type="match status" value="1"/>
</dbReference>
<dbReference type="SMART" id="SM00091">
    <property type="entry name" value="PAS"/>
    <property type="match status" value="1"/>
</dbReference>
<dbReference type="PANTHER" id="PTHR43304">
    <property type="entry name" value="PHYTOCHROME-LIKE PROTEIN CPH1"/>
    <property type="match status" value="1"/>
</dbReference>
<dbReference type="SMART" id="SM00388">
    <property type="entry name" value="HisKA"/>
    <property type="match status" value="1"/>
</dbReference>
<gene>
    <name evidence="9" type="ORF">GCM10023189_41620</name>
</gene>
<evidence type="ECO:0000256" key="3">
    <source>
        <dbReference type="ARBA" id="ARBA00022553"/>
    </source>
</evidence>
<dbReference type="InterPro" id="IPR036097">
    <property type="entry name" value="HisK_dim/P_sf"/>
</dbReference>
<dbReference type="RefSeq" id="WP_345246660.1">
    <property type="nucleotide sequence ID" value="NZ_BAABHD010000074.1"/>
</dbReference>
<dbReference type="InterPro" id="IPR003594">
    <property type="entry name" value="HATPase_dom"/>
</dbReference>
<evidence type="ECO:0000259" key="8">
    <source>
        <dbReference type="PROSITE" id="PS50112"/>
    </source>
</evidence>
<evidence type="ECO:0000313" key="9">
    <source>
        <dbReference type="EMBL" id="GAA4463504.1"/>
    </source>
</evidence>